<name>A0AA38RJT4_9PEZI</name>
<dbReference type="PANTHER" id="PTHR10622:SF10">
    <property type="entry name" value="HET DOMAIN-CONTAINING PROTEIN"/>
    <property type="match status" value="1"/>
</dbReference>
<dbReference type="EMBL" id="JANBVO010000048">
    <property type="protein sequence ID" value="KAJ9133713.1"/>
    <property type="molecule type" value="Genomic_DNA"/>
</dbReference>
<accession>A0AA38RJT4</accession>
<dbReference type="PANTHER" id="PTHR10622">
    <property type="entry name" value="HET DOMAIN-CONTAINING PROTEIN"/>
    <property type="match status" value="1"/>
</dbReference>
<reference evidence="2" key="1">
    <citation type="submission" date="2022-07" db="EMBL/GenBank/DDBJ databases">
        <title>Fungi with potential for degradation of polypropylene.</title>
        <authorList>
            <person name="Gostincar C."/>
        </authorList>
    </citation>
    <scope>NUCLEOTIDE SEQUENCE</scope>
    <source>
        <strain evidence="2">EXF-13308</strain>
    </source>
</reference>
<dbReference type="InterPro" id="IPR010730">
    <property type="entry name" value="HET"/>
</dbReference>
<comment type="caution">
    <text evidence="2">The sequence shown here is derived from an EMBL/GenBank/DDBJ whole genome shotgun (WGS) entry which is preliminary data.</text>
</comment>
<evidence type="ECO:0000313" key="3">
    <source>
        <dbReference type="Proteomes" id="UP001174694"/>
    </source>
</evidence>
<dbReference type="Proteomes" id="UP001174694">
    <property type="component" value="Unassembled WGS sequence"/>
</dbReference>
<dbReference type="Pfam" id="PF06985">
    <property type="entry name" value="HET"/>
    <property type="match status" value="1"/>
</dbReference>
<gene>
    <name evidence="2" type="ORF">NKR23_g10575</name>
</gene>
<feature type="domain" description="Heterokaryon incompatibility" evidence="1">
    <location>
        <begin position="22"/>
        <end position="113"/>
    </location>
</feature>
<dbReference type="AlphaFoldDB" id="A0AA38RJT4"/>
<evidence type="ECO:0000259" key="1">
    <source>
        <dbReference type="Pfam" id="PF06985"/>
    </source>
</evidence>
<keyword evidence="3" id="KW-1185">Reference proteome</keyword>
<sequence>MRLINAETRQLKEFFDEELPEYAVLSHTWGDISEEVSLRDYAAGMTEKKPGMRKIELALQQTRRDRLQWLWVDTCCIDRSSSADLSEAVNAAWRWFAESAACYVYLSDCSATNDPGSKDFLRARWFTRSWTLPELLAPRSITFFAENWTQIGVGSMQTDLGVLESVYHVTKIPRDVLTGTLRPWDFCISQRMSWASRRMCSRVEDLAYSLFGLFEVNLPVMYGEGRRAFIRLQEHIFHQHPDDDTVLAWCVGELSQRTLNIGGLWAESPADFAESGSIRPVERAKEPLKLTAEGMLLDLRPPVEIKYRETLHLYCDDKPFHELIVCLNCGDDKGRRVMLPIALAEGPAERNKPRAYCRIMTRGLDLRPSSSFSHVIGSVPKKFCLRGKLSLEDRRFAAGGIHIQHVPPADIGSDRQTSSTSLLDYRVTDAIVYGSWARWSAHYHCFQLTTPASRGSLTQPAVLTVESRSHQAQQPGFSVVVGLTPEMAYCGLSHKVRDPSLADAMEIVERSEATHSFDYRHAVGDLTEDRLQVGGTIITVKLHKETLGGTAHGKEEDRGHYLVLFTFEKTETRTSLSRRFSRG</sequence>
<evidence type="ECO:0000313" key="2">
    <source>
        <dbReference type="EMBL" id="KAJ9133713.1"/>
    </source>
</evidence>
<protein>
    <recommendedName>
        <fullName evidence="1">Heterokaryon incompatibility domain-containing protein</fullName>
    </recommendedName>
</protein>
<organism evidence="2 3">
    <name type="scientific">Pleurostoma richardsiae</name>
    <dbReference type="NCBI Taxonomy" id="41990"/>
    <lineage>
        <taxon>Eukaryota</taxon>
        <taxon>Fungi</taxon>
        <taxon>Dikarya</taxon>
        <taxon>Ascomycota</taxon>
        <taxon>Pezizomycotina</taxon>
        <taxon>Sordariomycetes</taxon>
        <taxon>Sordariomycetidae</taxon>
        <taxon>Calosphaeriales</taxon>
        <taxon>Pleurostomataceae</taxon>
        <taxon>Pleurostoma</taxon>
    </lineage>
</organism>
<proteinExistence type="predicted"/>